<evidence type="ECO:0000313" key="4">
    <source>
        <dbReference type="Proteomes" id="UP000318801"/>
    </source>
</evidence>
<keyword evidence="1 2" id="KW-0535">Nitrogen fixation</keyword>
<dbReference type="RefSeq" id="WP_141147075.1">
    <property type="nucleotide sequence ID" value="NZ_VHLG01000001.1"/>
</dbReference>
<evidence type="ECO:0000256" key="1">
    <source>
        <dbReference type="ARBA" id="ARBA00023231"/>
    </source>
</evidence>
<reference evidence="3 4" key="1">
    <citation type="submission" date="2019-06" db="EMBL/GenBank/DDBJ databases">
        <authorList>
            <person name="Li M."/>
        </authorList>
    </citation>
    <scope>NUCLEOTIDE SEQUENCE [LARGE SCALE GENOMIC DNA]</scope>
    <source>
        <strain evidence="3 4">BGMRC2036</strain>
    </source>
</reference>
<evidence type="ECO:0000313" key="3">
    <source>
        <dbReference type="EMBL" id="TPW33140.1"/>
    </source>
</evidence>
<sequence length="92" mass="10827">MSDGSYDRYVSFKGADWERKSAAIMTRLECHRRDATSPFWAYFFRQREQAHAQGFDDLRVLHNYVSTLRELLEDIGDEATLSLLEELEETCM</sequence>
<dbReference type="NCBIfam" id="NF033689">
    <property type="entry name" value="N2Fix_CO_CowN"/>
    <property type="match status" value="1"/>
</dbReference>
<dbReference type="EMBL" id="VHLG01000001">
    <property type="protein sequence ID" value="TPW33140.1"/>
    <property type="molecule type" value="Genomic_DNA"/>
</dbReference>
<keyword evidence="4" id="KW-1185">Reference proteome</keyword>
<dbReference type="InterPro" id="IPR024899">
    <property type="entry name" value="CowN"/>
</dbReference>
<dbReference type="OrthoDB" id="7689335at2"/>
<organism evidence="3 4">
    <name type="scientific">Martelella alba</name>
    <dbReference type="NCBI Taxonomy" id="2590451"/>
    <lineage>
        <taxon>Bacteria</taxon>
        <taxon>Pseudomonadati</taxon>
        <taxon>Pseudomonadota</taxon>
        <taxon>Alphaproteobacteria</taxon>
        <taxon>Hyphomicrobiales</taxon>
        <taxon>Aurantimonadaceae</taxon>
        <taxon>Martelella</taxon>
    </lineage>
</organism>
<protein>
    <recommendedName>
        <fullName evidence="2">N(2)-fixation sustaining protein CowN</fullName>
    </recommendedName>
    <alternativeName>
        <fullName evidence="2">CO weal-nitrogenase</fullName>
    </alternativeName>
</protein>
<evidence type="ECO:0000256" key="2">
    <source>
        <dbReference type="HAMAP-Rule" id="MF_02117"/>
    </source>
</evidence>
<comment type="function">
    <text evidence="2">Is required to sustain N(2)-dependent growth in the presence of low levels of carbon monoxide (CO). Probably acts by protecting the N(2) fixation ability of the nitrogenase complex, which is inactivated in the presence of CO.</text>
</comment>
<dbReference type="GO" id="GO:0009399">
    <property type="term" value="P:nitrogen fixation"/>
    <property type="evidence" value="ECO:0007669"/>
    <property type="project" value="UniProtKB-UniRule"/>
</dbReference>
<dbReference type="AlphaFoldDB" id="A0A506UIK1"/>
<comment type="similarity">
    <text evidence="2">Belongs to the CowN family.</text>
</comment>
<gene>
    <name evidence="2 3" type="primary">cowN</name>
    <name evidence="3" type="ORF">FJU08_00810</name>
</gene>
<comment type="caution">
    <text evidence="3">The sequence shown here is derived from an EMBL/GenBank/DDBJ whole genome shotgun (WGS) entry which is preliminary data.</text>
</comment>
<proteinExistence type="inferred from homology"/>
<dbReference type="HAMAP" id="MF_02117">
    <property type="entry name" value="CowN"/>
    <property type="match status" value="1"/>
</dbReference>
<accession>A0A506UIK1</accession>
<dbReference type="Pfam" id="PF20543">
    <property type="entry name" value="CowN"/>
    <property type="match status" value="1"/>
</dbReference>
<dbReference type="Proteomes" id="UP000318801">
    <property type="component" value="Unassembled WGS sequence"/>
</dbReference>
<name>A0A506UIK1_9HYPH</name>